<organism evidence="2 3">
    <name type="scientific">Aureobasidium pullulans EXF-150</name>
    <dbReference type="NCBI Taxonomy" id="1043002"/>
    <lineage>
        <taxon>Eukaryota</taxon>
        <taxon>Fungi</taxon>
        <taxon>Dikarya</taxon>
        <taxon>Ascomycota</taxon>
        <taxon>Pezizomycotina</taxon>
        <taxon>Dothideomycetes</taxon>
        <taxon>Dothideomycetidae</taxon>
        <taxon>Dothideales</taxon>
        <taxon>Saccotheciaceae</taxon>
        <taxon>Aureobasidium</taxon>
    </lineage>
</organism>
<dbReference type="GeneID" id="40749441"/>
<evidence type="ECO:0000313" key="3">
    <source>
        <dbReference type="Proteomes" id="UP000030706"/>
    </source>
</evidence>
<dbReference type="HOGENOM" id="CLU_1408477_0_0_1"/>
<dbReference type="EMBL" id="KL584987">
    <property type="protein sequence ID" value="KEQ82404.1"/>
    <property type="molecule type" value="Genomic_DNA"/>
</dbReference>
<feature type="region of interest" description="Disordered" evidence="1">
    <location>
        <begin position="1"/>
        <end position="55"/>
    </location>
</feature>
<evidence type="ECO:0000256" key="1">
    <source>
        <dbReference type="SAM" id="MobiDB-lite"/>
    </source>
</evidence>
<dbReference type="Proteomes" id="UP000030706">
    <property type="component" value="Unassembled WGS sequence"/>
</dbReference>
<reference evidence="2 3" key="1">
    <citation type="journal article" date="2014" name="BMC Genomics">
        <title>Genome sequencing of four Aureobasidium pullulans varieties: biotechnological potential, stress tolerance, and description of new species.</title>
        <authorList>
            <person name="Gostin Ar C."/>
            <person name="Ohm R.A."/>
            <person name="Kogej T."/>
            <person name="Sonjak S."/>
            <person name="Turk M."/>
            <person name="Zajc J."/>
            <person name="Zalar P."/>
            <person name="Grube M."/>
            <person name="Sun H."/>
            <person name="Han J."/>
            <person name="Sharma A."/>
            <person name="Chiniquy J."/>
            <person name="Ngan C.Y."/>
            <person name="Lipzen A."/>
            <person name="Barry K."/>
            <person name="Grigoriev I.V."/>
            <person name="Gunde-Cimerman N."/>
        </authorList>
    </citation>
    <scope>NUCLEOTIDE SEQUENCE [LARGE SCALE GENOMIC DNA]</scope>
    <source>
        <strain evidence="2 3">EXF-150</strain>
    </source>
</reference>
<evidence type="ECO:0000313" key="2">
    <source>
        <dbReference type="EMBL" id="KEQ82404.1"/>
    </source>
</evidence>
<gene>
    <name evidence="2" type="ORF">M438DRAFT_356963</name>
</gene>
<name>A0A074XF80_AURPU</name>
<dbReference type="OrthoDB" id="10430801at2759"/>
<proteinExistence type="predicted"/>
<protein>
    <submittedName>
        <fullName evidence="2">Uncharacterized protein</fullName>
    </submittedName>
</protein>
<sequence>MVPFLYPRKNQVKPRLPHSQAFEHSTKHTRHSSSDSETSTTTTTSTDAHPGAADLDTYTHSLHHWTLYQLRASVPHTTRSLSHETSHTTASATPTIVSPLYPTNSSLYNMPRLSSASGSRSSREGDTGYGEEALGDVGETPCNTPRSRGLRRRSTVVAANKGRTRVKEEVCDEGEGQARLRPVELVRSLSCGG</sequence>
<feature type="compositionally biased region" description="Low complexity" evidence="1">
    <location>
        <begin position="35"/>
        <end position="47"/>
    </location>
</feature>
<dbReference type="RefSeq" id="XP_029758591.1">
    <property type="nucleotide sequence ID" value="XM_029907135.1"/>
</dbReference>
<feature type="region of interest" description="Disordered" evidence="1">
    <location>
        <begin position="78"/>
        <end position="152"/>
    </location>
</feature>
<keyword evidence="3" id="KW-1185">Reference proteome</keyword>
<dbReference type="AlphaFoldDB" id="A0A074XF80"/>
<accession>A0A074XF80</accession>